<keyword evidence="3" id="KW-1185">Reference proteome</keyword>
<dbReference type="Pfam" id="PF09861">
    <property type="entry name" value="Lar_N"/>
    <property type="match status" value="1"/>
</dbReference>
<proteinExistence type="predicted"/>
<evidence type="ECO:0000313" key="2">
    <source>
        <dbReference type="EMBL" id="PZE20600.1"/>
    </source>
</evidence>
<evidence type="ECO:0000313" key="3">
    <source>
        <dbReference type="Proteomes" id="UP000214746"/>
    </source>
</evidence>
<feature type="domain" description="LarA-like N-terminal" evidence="1">
    <location>
        <begin position="24"/>
        <end position="191"/>
    </location>
</feature>
<sequence>MKIIEALLQDVPLPRMVKIKQNFDAPEIEDVALAVHEAIGSAGVLSRIAAGDRVAIAVGSRGVADLPILTREVVKAVKSTGGEPFIVPAMGSHGGATAEGQTEVLEQLGVTEGAVGAPVISSMDVVEVGTLDNGLPIYIDKNAYEADKIIVINRIKPHTAFRGAVESGLMKMITIGLGKQKGAEAAHAYSFKYMAQHVPEMAKVVLSKAPIIFGLGSIENAYDRPAKIVAVPAEQLETVEPGLLLEAKARMPKLMFDNIDVLVVDEIGKDISGDGMDPNITGRYATPYADGGPEVARIVVLGLTERTHGNANGIGMADVTTRRVFDDIDWEKGYANALTSTVTGTVKVPMFLANEELGVKAAIKTCNAFDMSQVRLIRIHNTLELKEIWISESLLEEARNNSSIEIVSEPSPMDFSVKAY</sequence>
<name>A0A2W1NA95_PAEXE</name>
<gene>
    <name evidence="2" type="ORF">CBW46_012595</name>
</gene>
<reference evidence="2" key="1">
    <citation type="submission" date="2018-06" db="EMBL/GenBank/DDBJ databases">
        <title>Paenibacillus xerothermodurans sp. nov. an extremely dry heat resistant spore forming bacterium isolated from the soil of Cape Canaveral, Florida.</title>
        <authorList>
            <person name="Seuylemezian A."/>
            <person name="Kaur N."/>
            <person name="Patil P."/>
            <person name="Patil P."/>
            <person name="Mayilraj S."/>
            <person name="Vaishampayan P."/>
        </authorList>
    </citation>
    <scope>NUCLEOTIDE SEQUENCE [LARGE SCALE GENOMIC DNA]</scope>
    <source>
        <strain evidence="2">ATCC 27380</strain>
    </source>
</reference>
<dbReference type="EMBL" id="NHRJ02000006">
    <property type="protein sequence ID" value="PZE20600.1"/>
    <property type="molecule type" value="Genomic_DNA"/>
</dbReference>
<dbReference type="GO" id="GO:0050043">
    <property type="term" value="F:lactate racemase activity"/>
    <property type="evidence" value="ECO:0007669"/>
    <property type="project" value="InterPro"/>
</dbReference>
<dbReference type="Gene3D" id="3.40.50.11440">
    <property type="match status" value="1"/>
</dbReference>
<dbReference type="InterPro" id="IPR018657">
    <property type="entry name" value="LarA-like_N"/>
</dbReference>
<dbReference type="OrthoDB" id="9788398at2"/>
<protein>
    <submittedName>
        <fullName evidence="2">DUF2088 domain-containing protein</fullName>
    </submittedName>
</protein>
<dbReference type="AlphaFoldDB" id="A0A2W1NA95"/>
<comment type="caution">
    <text evidence="2">The sequence shown here is derived from an EMBL/GenBank/DDBJ whole genome shotgun (WGS) entry which is preliminary data.</text>
</comment>
<evidence type="ECO:0000259" key="1">
    <source>
        <dbReference type="Pfam" id="PF09861"/>
    </source>
</evidence>
<accession>A0A2W1NA95</accession>
<dbReference type="RefSeq" id="WP_089200353.1">
    <property type="nucleotide sequence ID" value="NZ_NHRJ02000006.1"/>
</dbReference>
<organism evidence="2 3">
    <name type="scientific">Paenibacillus xerothermodurans</name>
    <dbReference type="NCBI Taxonomy" id="1977292"/>
    <lineage>
        <taxon>Bacteria</taxon>
        <taxon>Bacillati</taxon>
        <taxon>Bacillota</taxon>
        <taxon>Bacilli</taxon>
        <taxon>Bacillales</taxon>
        <taxon>Paenibacillaceae</taxon>
        <taxon>Paenibacillus</taxon>
    </lineage>
</organism>
<dbReference type="Proteomes" id="UP000214746">
    <property type="component" value="Unassembled WGS sequence"/>
</dbReference>